<keyword evidence="9" id="KW-0472">Membrane</keyword>
<evidence type="ECO:0000256" key="1">
    <source>
        <dbReference type="ARBA" id="ARBA00004434"/>
    </source>
</evidence>
<evidence type="ECO:0000256" key="11">
    <source>
        <dbReference type="RuleBase" id="RU362041"/>
    </source>
</evidence>
<sequence length="300" mass="33045">MPPKPPLPRVPIPYKRTPPRRAPPTTTSTSTSTSPKPLLFKRATEIPSLSHKSHKPTSIFRLTASTALTTFALALFFRDSIASLDTVNGSSMAPTLSPYAHETGARDRILISRIGISKFPVLALQDVESGWGGVQRGDVVTFWKPYRAGEVGVKRVVGVAGDTIVVGRREGVEGRYGDGEQKRAWGLDGLTDWRGEEGGIDGLVSTTREKEVEGEIRIVVPHGHVWVEGDNWRRSYDSRDFGPISLGLVDGKAVAVWREWWRLRGVDALREERGKKREDGVGRSRVVEGEGSKVPEIFEA</sequence>
<feature type="domain" description="Peptidase S26" evidence="13">
    <location>
        <begin position="65"/>
        <end position="257"/>
    </location>
</feature>
<evidence type="ECO:0000313" key="15">
    <source>
        <dbReference type="Proteomes" id="UP000700596"/>
    </source>
</evidence>
<organism evidence="14 15">
    <name type="scientific">Dendryphion nanum</name>
    <dbReference type="NCBI Taxonomy" id="256645"/>
    <lineage>
        <taxon>Eukaryota</taxon>
        <taxon>Fungi</taxon>
        <taxon>Dikarya</taxon>
        <taxon>Ascomycota</taxon>
        <taxon>Pezizomycotina</taxon>
        <taxon>Dothideomycetes</taxon>
        <taxon>Pleosporomycetidae</taxon>
        <taxon>Pleosporales</taxon>
        <taxon>Torulaceae</taxon>
        <taxon>Dendryphion</taxon>
    </lineage>
</organism>
<reference evidence="14" key="1">
    <citation type="journal article" date="2021" name="Nat. Commun.">
        <title>Genetic determinants of endophytism in the Arabidopsis root mycobiome.</title>
        <authorList>
            <person name="Mesny F."/>
            <person name="Miyauchi S."/>
            <person name="Thiergart T."/>
            <person name="Pickel B."/>
            <person name="Atanasova L."/>
            <person name="Karlsson M."/>
            <person name="Huettel B."/>
            <person name="Barry K.W."/>
            <person name="Haridas S."/>
            <person name="Chen C."/>
            <person name="Bauer D."/>
            <person name="Andreopoulos W."/>
            <person name="Pangilinan J."/>
            <person name="LaButti K."/>
            <person name="Riley R."/>
            <person name="Lipzen A."/>
            <person name="Clum A."/>
            <person name="Drula E."/>
            <person name="Henrissat B."/>
            <person name="Kohler A."/>
            <person name="Grigoriev I.V."/>
            <person name="Martin F.M."/>
            <person name="Hacquard S."/>
        </authorList>
    </citation>
    <scope>NUCLEOTIDE SEQUENCE</scope>
    <source>
        <strain evidence="14">MPI-CAGE-CH-0243</strain>
    </source>
</reference>
<keyword evidence="7" id="KW-1133">Transmembrane helix</keyword>
<dbReference type="GO" id="GO:0042720">
    <property type="term" value="C:mitochondrial inner membrane peptidase complex"/>
    <property type="evidence" value="ECO:0007669"/>
    <property type="project" value="InterPro"/>
</dbReference>
<dbReference type="GO" id="GO:0006465">
    <property type="term" value="P:signal peptide processing"/>
    <property type="evidence" value="ECO:0007669"/>
    <property type="project" value="InterPro"/>
</dbReference>
<evidence type="ECO:0000256" key="12">
    <source>
        <dbReference type="SAM" id="MobiDB-lite"/>
    </source>
</evidence>
<evidence type="ECO:0000256" key="8">
    <source>
        <dbReference type="ARBA" id="ARBA00023128"/>
    </source>
</evidence>
<feature type="active site" evidence="10">
    <location>
        <position position="91"/>
    </location>
</feature>
<dbReference type="InterPro" id="IPR000223">
    <property type="entry name" value="Pept_S26A_signal_pept_1"/>
</dbReference>
<evidence type="ECO:0000256" key="6">
    <source>
        <dbReference type="ARBA" id="ARBA00022801"/>
    </source>
</evidence>
<keyword evidence="5 11" id="KW-0999">Mitochondrion inner membrane</keyword>
<evidence type="ECO:0000256" key="3">
    <source>
        <dbReference type="ARBA" id="ARBA00022670"/>
    </source>
</evidence>
<dbReference type="Pfam" id="PF10502">
    <property type="entry name" value="Peptidase_S26"/>
    <property type="match status" value="1"/>
</dbReference>
<name>A0A9P9DYN3_9PLEO</name>
<evidence type="ECO:0000256" key="10">
    <source>
        <dbReference type="PIRSR" id="PIRSR600223-1"/>
    </source>
</evidence>
<dbReference type="GO" id="GO:0004252">
    <property type="term" value="F:serine-type endopeptidase activity"/>
    <property type="evidence" value="ECO:0007669"/>
    <property type="project" value="InterPro"/>
</dbReference>
<dbReference type="EMBL" id="JAGMWT010000005">
    <property type="protein sequence ID" value="KAH7128185.1"/>
    <property type="molecule type" value="Genomic_DNA"/>
</dbReference>
<dbReference type="EC" id="3.4.21.-" evidence="11"/>
<evidence type="ECO:0000256" key="9">
    <source>
        <dbReference type="ARBA" id="ARBA00023136"/>
    </source>
</evidence>
<keyword evidence="6 11" id="KW-0378">Hydrolase</keyword>
<evidence type="ECO:0000256" key="4">
    <source>
        <dbReference type="ARBA" id="ARBA00022692"/>
    </source>
</evidence>
<proteinExistence type="inferred from homology"/>
<keyword evidence="4" id="KW-0812">Transmembrane</keyword>
<dbReference type="CDD" id="cd06530">
    <property type="entry name" value="S26_SPase_I"/>
    <property type="match status" value="1"/>
</dbReference>
<feature type="active site" evidence="10">
    <location>
        <position position="154"/>
    </location>
</feature>
<accession>A0A9P9DYN3</accession>
<dbReference type="PANTHER" id="PTHR46041:SF2">
    <property type="entry name" value="MITOCHONDRIAL INNER MEMBRANE PROTEASE SUBUNIT 2"/>
    <property type="match status" value="1"/>
</dbReference>
<dbReference type="InterPro" id="IPR036286">
    <property type="entry name" value="LexA/Signal_pep-like_sf"/>
</dbReference>
<dbReference type="InterPro" id="IPR019533">
    <property type="entry name" value="Peptidase_S26"/>
</dbReference>
<dbReference type="PANTHER" id="PTHR46041">
    <property type="entry name" value="MITOCHONDRIAL INNER MEMBRANE PROTEASE SUBUNIT 2"/>
    <property type="match status" value="1"/>
</dbReference>
<comment type="subcellular location">
    <subcellularLocation>
        <location evidence="1">Mitochondrion inner membrane</location>
        <topology evidence="1">Single-pass membrane protein</topology>
    </subcellularLocation>
</comment>
<dbReference type="AlphaFoldDB" id="A0A9P9DYN3"/>
<dbReference type="Proteomes" id="UP000700596">
    <property type="component" value="Unassembled WGS sequence"/>
</dbReference>
<keyword evidence="8 11" id="KW-0496">Mitochondrion</keyword>
<evidence type="ECO:0000256" key="5">
    <source>
        <dbReference type="ARBA" id="ARBA00022792"/>
    </source>
</evidence>
<dbReference type="PRINTS" id="PR00727">
    <property type="entry name" value="LEADERPTASE"/>
</dbReference>
<dbReference type="Gene3D" id="2.10.109.10">
    <property type="entry name" value="Umud Fragment, subunit A"/>
    <property type="match status" value="1"/>
</dbReference>
<evidence type="ECO:0000259" key="13">
    <source>
        <dbReference type="Pfam" id="PF10502"/>
    </source>
</evidence>
<protein>
    <recommendedName>
        <fullName evidence="11">Mitochondrial inner membrane protease subunit</fullName>
        <ecNumber evidence="11">3.4.21.-</ecNumber>
    </recommendedName>
</protein>
<keyword evidence="3 11" id="KW-0645">Protease</keyword>
<dbReference type="OrthoDB" id="9996127at2759"/>
<evidence type="ECO:0000256" key="2">
    <source>
        <dbReference type="ARBA" id="ARBA00007066"/>
    </source>
</evidence>
<evidence type="ECO:0000313" key="14">
    <source>
        <dbReference type="EMBL" id="KAH7128185.1"/>
    </source>
</evidence>
<dbReference type="GO" id="GO:0006627">
    <property type="term" value="P:protein processing involved in protein targeting to mitochondrion"/>
    <property type="evidence" value="ECO:0007669"/>
    <property type="project" value="InterPro"/>
</dbReference>
<comment type="similarity">
    <text evidence="2">Belongs to the peptidase S26 family. IMP2 subfamily.</text>
</comment>
<evidence type="ECO:0000256" key="7">
    <source>
        <dbReference type="ARBA" id="ARBA00022989"/>
    </source>
</evidence>
<dbReference type="SUPFAM" id="SSF51306">
    <property type="entry name" value="LexA/Signal peptidase"/>
    <property type="match status" value="1"/>
</dbReference>
<dbReference type="InterPro" id="IPR037730">
    <property type="entry name" value="IMP2"/>
</dbReference>
<keyword evidence="15" id="KW-1185">Reference proteome</keyword>
<feature type="compositionally biased region" description="Pro residues" evidence="12">
    <location>
        <begin position="1"/>
        <end position="11"/>
    </location>
</feature>
<feature type="region of interest" description="Disordered" evidence="12">
    <location>
        <begin position="1"/>
        <end position="36"/>
    </location>
</feature>
<comment type="caution">
    <text evidence="14">The sequence shown here is derived from an EMBL/GenBank/DDBJ whole genome shotgun (WGS) entry which is preliminary data.</text>
</comment>
<gene>
    <name evidence="14" type="ORF">B0J11DRAFT_603374</name>
</gene>
<dbReference type="NCBIfam" id="TIGR02227">
    <property type="entry name" value="sigpep_I_bact"/>
    <property type="match status" value="1"/>
</dbReference>
<feature type="compositionally biased region" description="Low complexity" evidence="12">
    <location>
        <begin position="23"/>
        <end position="35"/>
    </location>
</feature>